<evidence type="ECO:0008006" key="3">
    <source>
        <dbReference type="Google" id="ProtNLM"/>
    </source>
</evidence>
<sequence>MSNLKFKSFYFSIFKIVHKYLKENLSHEVYNFIYFFFSVLHHNVQQFLFQVIAKIKTKQWIPYPLTLLALLSKMRFCIIFYLPSLYSIIKKKLYISRLPLFCGVEWPKLIYSHLSFLLLLLIPLIDFYYNGNQLF</sequence>
<evidence type="ECO:0000313" key="2">
    <source>
        <dbReference type="EMBL" id="MBY21331.1"/>
    </source>
</evidence>
<feature type="transmembrane region" description="Helical" evidence="1">
    <location>
        <begin position="109"/>
        <end position="129"/>
    </location>
</feature>
<gene>
    <name evidence="2" type="ORF">g.89298</name>
</gene>
<organism evidence="2">
    <name type="scientific">Schizaphis graminum</name>
    <name type="common">Green bug aphid</name>
    <dbReference type="NCBI Taxonomy" id="13262"/>
    <lineage>
        <taxon>Eukaryota</taxon>
        <taxon>Metazoa</taxon>
        <taxon>Ecdysozoa</taxon>
        <taxon>Arthropoda</taxon>
        <taxon>Hexapoda</taxon>
        <taxon>Insecta</taxon>
        <taxon>Pterygota</taxon>
        <taxon>Neoptera</taxon>
        <taxon>Paraneoptera</taxon>
        <taxon>Hemiptera</taxon>
        <taxon>Sternorrhyncha</taxon>
        <taxon>Aphidomorpha</taxon>
        <taxon>Aphidoidea</taxon>
        <taxon>Aphididae</taxon>
        <taxon>Aphidini</taxon>
        <taxon>Schizaphis</taxon>
    </lineage>
</organism>
<keyword evidence="1" id="KW-0812">Transmembrane</keyword>
<keyword evidence="1" id="KW-1133">Transmembrane helix</keyword>
<protein>
    <recommendedName>
        <fullName evidence="3">Transmembrane protein</fullName>
    </recommendedName>
</protein>
<feature type="transmembrane region" description="Helical" evidence="1">
    <location>
        <begin position="65"/>
        <end position="89"/>
    </location>
</feature>
<accession>A0A2S2NVU1</accession>
<evidence type="ECO:0000256" key="1">
    <source>
        <dbReference type="SAM" id="Phobius"/>
    </source>
</evidence>
<dbReference type="EMBL" id="GGMR01008712">
    <property type="protein sequence ID" value="MBY21331.1"/>
    <property type="molecule type" value="Transcribed_RNA"/>
</dbReference>
<name>A0A2S2NVU1_SCHGA</name>
<reference evidence="2" key="1">
    <citation type="submission" date="2018-04" db="EMBL/GenBank/DDBJ databases">
        <title>Transcriptome of Schizaphis graminum biotype I.</title>
        <authorList>
            <person name="Scully E.D."/>
            <person name="Geib S.M."/>
            <person name="Palmer N.A."/>
            <person name="Koch K."/>
            <person name="Bradshaw J."/>
            <person name="Heng-Moss T."/>
            <person name="Sarath G."/>
        </authorList>
    </citation>
    <scope>NUCLEOTIDE SEQUENCE</scope>
</reference>
<dbReference type="AlphaFoldDB" id="A0A2S2NVU1"/>
<keyword evidence="1" id="KW-0472">Membrane</keyword>
<proteinExistence type="predicted"/>